<evidence type="ECO:0000313" key="1">
    <source>
        <dbReference type="EMBL" id="ART31846.1"/>
    </source>
</evidence>
<dbReference type="AlphaFoldDB" id="A0A1Y0B328"/>
<accession>A0A1Y0B328</accession>
<protein>
    <submittedName>
        <fullName evidence="1">Uncharacterized protein</fullName>
    </submittedName>
</protein>
<gene>
    <name evidence="1" type="ORF">AEK19_MT1663</name>
</gene>
<name>A0A1Y0B328_9LAMI</name>
<keyword evidence="1" id="KW-0496">Mitochondrion</keyword>
<reference evidence="1" key="1">
    <citation type="submission" date="2017-03" db="EMBL/GenBank/DDBJ databases">
        <title>The mitochondrial genome of the carnivorous plant Utricularia reniformis (Lentibulariaceae): structure, comparative analysis and evolutionary landmarks.</title>
        <authorList>
            <person name="Silva S.R."/>
            <person name="Alvarenga D.O."/>
            <person name="Michael T.P."/>
            <person name="Miranda V.F.O."/>
            <person name="Varani A.M."/>
        </authorList>
    </citation>
    <scope>NUCLEOTIDE SEQUENCE</scope>
</reference>
<dbReference type="EMBL" id="KY774314">
    <property type="protein sequence ID" value="ART31846.1"/>
    <property type="molecule type" value="Genomic_DNA"/>
</dbReference>
<proteinExistence type="predicted"/>
<geneLocation type="mitochondrion" evidence="1"/>
<organism evidence="1">
    <name type="scientific">Utricularia reniformis</name>
    <dbReference type="NCBI Taxonomy" id="192314"/>
    <lineage>
        <taxon>Eukaryota</taxon>
        <taxon>Viridiplantae</taxon>
        <taxon>Streptophyta</taxon>
        <taxon>Embryophyta</taxon>
        <taxon>Tracheophyta</taxon>
        <taxon>Spermatophyta</taxon>
        <taxon>Magnoliopsida</taxon>
        <taxon>eudicotyledons</taxon>
        <taxon>Gunneridae</taxon>
        <taxon>Pentapetalae</taxon>
        <taxon>asterids</taxon>
        <taxon>lamiids</taxon>
        <taxon>Lamiales</taxon>
        <taxon>Lentibulariaceae</taxon>
        <taxon>Utricularia</taxon>
    </lineage>
</organism>
<sequence>MFSFCENAVGLQAVKVESDGLKRCLKAFSLDHSTPSETVRTMFNLRFFPLPRINREPFLLYESILFHSNSFPIPGIGSQIDGLV</sequence>